<organism evidence="4 5">
    <name type="scientific">Hohenbuehelia grisea</name>
    <dbReference type="NCBI Taxonomy" id="104357"/>
    <lineage>
        <taxon>Eukaryota</taxon>
        <taxon>Fungi</taxon>
        <taxon>Dikarya</taxon>
        <taxon>Basidiomycota</taxon>
        <taxon>Agaricomycotina</taxon>
        <taxon>Agaricomycetes</taxon>
        <taxon>Agaricomycetidae</taxon>
        <taxon>Agaricales</taxon>
        <taxon>Pleurotineae</taxon>
        <taxon>Pleurotaceae</taxon>
        <taxon>Hohenbuehelia</taxon>
    </lineage>
</organism>
<dbReference type="InterPro" id="IPR019734">
    <property type="entry name" value="TPR_rpt"/>
</dbReference>
<feature type="compositionally biased region" description="Low complexity" evidence="3">
    <location>
        <begin position="615"/>
        <end position="645"/>
    </location>
</feature>
<name>A0ABR3IQ55_9AGAR</name>
<accession>A0ABR3IQ55</accession>
<dbReference type="EMBL" id="JASNQZ010000018">
    <property type="protein sequence ID" value="KAL0945437.1"/>
    <property type="molecule type" value="Genomic_DNA"/>
</dbReference>
<evidence type="ECO:0000256" key="2">
    <source>
        <dbReference type="ARBA" id="ARBA00022803"/>
    </source>
</evidence>
<keyword evidence="5" id="KW-1185">Reference proteome</keyword>
<feature type="region of interest" description="Disordered" evidence="3">
    <location>
        <begin position="117"/>
        <end position="159"/>
    </location>
</feature>
<dbReference type="InterPro" id="IPR011990">
    <property type="entry name" value="TPR-like_helical_dom_sf"/>
</dbReference>
<dbReference type="InterPro" id="IPR032675">
    <property type="entry name" value="LRR_dom_sf"/>
</dbReference>
<dbReference type="Gene3D" id="1.20.1280.50">
    <property type="match status" value="1"/>
</dbReference>
<dbReference type="PANTHER" id="PTHR22904:SF523">
    <property type="entry name" value="STRESS-INDUCED-PHOSPHOPROTEIN 1"/>
    <property type="match status" value="1"/>
</dbReference>
<sequence length="707" mass="76660">MASAITLFKQGVASFQANNYDEAIQSITQAIEESLRLADSSSAPAPPLHVMYDSRSSAYAKLGRTALALADAKRAIDAAPQRWQGYARAARVFLQSGRAAQAGIMARMAKERCDEKRRAEMERLEDEVKEAARKSESSNASSSIPSATSNGKQKGRDVFPTSPLQNLPIEVFVTICEYALSSTTICAAYQASPCSSVDRDSDTNVLTLSHVCGRWRAIVQSAPSLWRTLTLTTSKPVEKAKLWLGRSRGVLHELVLRKDILWDDPMSSLPTILESFVFDQLRAFVVEQAAFNVLVKNAWATLCASRSLQVLEITDTIEAKPSPSPRDSLLQSMQAQADAERDPDQDPGSNDEPVIPPDRWLYLRHLSLGGCLFQSASLLLNLGIIHLRSLRLRGVLTATPVTLLPLLEANPSLETLVVDFPRGFSFRHPKGSDSPSTRIQPVVMANLSHLELSGPMGATQFFTQVTTPNLRSLEIHRSSPPVPLSSLATQIGSLSSTAGKGVDGYGLRSLSLYGCTFEILGMIELLKCSPYLETFELTHFSGDITSIVEALRELCPRLQDIDLSHAPSLGTGVLVRLVQSRMTVEDVEEKREASKSTATKRAPLAAHLPPPETPPSATTLPASASLNSSPSPASSAMTSSAEASAGSQPIEDVSSPPVPIKRLKIDCCPRVEASVLPWLRANVRELSCVYIPKKAAAAQARRGRGRF</sequence>
<evidence type="ECO:0000313" key="5">
    <source>
        <dbReference type="Proteomes" id="UP001556367"/>
    </source>
</evidence>
<feature type="region of interest" description="Disordered" evidence="3">
    <location>
        <begin position="319"/>
        <end position="353"/>
    </location>
</feature>
<protein>
    <recommendedName>
        <fullName evidence="6">F-box domain-containing protein</fullName>
    </recommendedName>
</protein>
<dbReference type="Gene3D" id="1.25.40.10">
    <property type="entry name" value="Tetratricopeptide repeat domain"/>
    <property type="match status" value="1"/>
</dbReference>
<dbReference type="SUPFAM" id="SSF48452">
    <property type="entry name" value="TPR-like"/>
    <property type="match status" value="1"/>
</dbReference>
<evidence type="ECO:0000313" key="4">
    <source>
        <dbReference type="EMBL" id="KAL0945437.1"/>
    </source>
</evidence>
<comment type="caution">
    <text evidence="4">The sequence shown here is derived from an EMBL/GenBank/DDBJ whole genome shotgun (WGS) entry which is preliminary data.</text>
</comment>
<feature type="region of interest" description="Disordered" evidence="3">
    <location>
        <begin position="585"/>
        <end position="656"/>
    </location>
</feature>
<dbReference type="SUPFAM" id="SSF52047">
    <property type="entry name" value="RNI-like"/>
    <property type="match status" value="1"/>
</dbReference>
<evidence type="ECO:0008006" key="6">
    <source>
        <dbReference type="Google" id="ProtNLM"/>
    </source>
</evidence>
<keyword evidence="2" id="KW-0802">TPR repeat</keyword>
<gene>
    <name evidence="4" type="ORF">HGRIS_000928</name>
</gene>
<reference evidence="5" key="1">
    <citation type="submission" date="2024-06" db="EMBL/GenBank/DDBJ databases">
        <title>Multi-omics analyses provide insights into the biosynthesis of the anticancer antibiotic pleurotin in Hohenbuehelia grisea.</title>
        <authorList>
            <person name="Weaver J.A."/>
            <person name="Alberti F."/>
        </authorList>
    </citation>
    <scope>NUCLEOTIDE SEQUENCE [LARGE SCALE GENOMIC DNA]</scope>
    <source>
        <strain evidence="5">T-177</strain>
    </source>
</reference>
<keyword evidence="1" id="KW-0677">Repeat</keyword>
<dbReference type="Gene3D" id="3.80.10.10">
    <property type="entry name" value="Ribonuclease Inhibitor"/>
    <property type="match status" value="1"/>
</dbReference>
<dbReference type="Proteomes" id="UP001556367">
    <property type="component" value="Unassembled WGS sequence"/>
</dbReference>
<dbReference type="SMART" id="SM00028">
    <property type="entry name" value="TPR"/>
    <property type="match status" value="2"/>
</dbReference>
<dbReference type="PANTHER" id="PTHR22904">
    <property type="entry name" value="TPR REPEAT CONTAINING PROTEIN"/>
    <property type="match status" value="1"/>
</dbReference>
<evidence type="ECO:0000256" key="3">
    <source>
        <dbReference type="SAM" id="MobiDB-lite"/>
    </source>
</evidence>
<proteinExistence type="predicted"/>
<evidence type="ECO:0000256" key="1">
    <source>
        <dbReference type="ARBA" id="ARBA00022737"/>
    </source>
</evidence>
<feature type="compositionally biased region" description="Low complexity" evidence="3">
    <location>
        <begin position="137"/>
        <end position="149"/>
    </location>
</feature>